<evidence type="ECO:0000256" key="6">
    <source>
        <dbReference type="ARBA" id="ARBA00022692"/>
    </source>
</evidence>
<dbReference type="GO" id="GO:0016272">
    <property type="term" value="C:prefoldin complex"/>
    <property type="evidence" value="ECO:0007669"/>
    <property type="project" value="InterPro"/>
</dbReference>
<feature type="domain" description="EGF-like" evidence="22">
    <location>
        <begin position="115"/>
        <end position="155"/>
    </location>
</feature>
<dbReference type="Gene3D" id="3.30.2450.30">
    <property type="match status" value="1"/>
</dbReference>
<evidence type="ECO:0000256" key="1">
    <source>
        <dbReference type="ARBA" id="ARBA00004123"/>
    </source>
</evidence>
<dbReference type="Pfam" id="PF04845">
    <property type="entry name" value="PurA"/>
    <property type="match status" value="1"/>
</dbReference>
<dbReference type="GO" id="GO:0016020">
    <property type="term" value="C:membrane"/>
    <property type="evidence" value="ECO:0007669"/>
    <property type="project" value="UniProtKB-SubCell"/>
</dbReference>
<comment type="caution">
    <text evidence="18">Lacks conserved residue(s) required for the propagation of feature annotation.</text>
</comment>
<dbReference type="GO" id="GO:0005634">
    <property type="term" value="C:nucleus"/>
    <property type="evidence" value="ECO:0007669"/>
    <property type="project" value="UniProtKB-SubCell"/>
</dbReference>
<dbReference type="FunFam" id="3.10.450.700:FF:000001">
    <property type="entry name" value="Purine-rich element binding protein A"/>
    <property type="match status" value="1"/>
</dbReference>
<evidence type="ECO:0000313" key="24">
    <source>
        <dbReference type="Proteomes" id="UP000886611"/>
    </source>
</evidence>
<dbReference type="GO" id="GO:0032422">
    <property type="term" value="F:purine-rich negative regulatory element binding"/>
    <property type="evidence" value="ECO:0007669"/>
    <property type="project" value="InterPro"/>
</dbReference>
<dbReference type="Proteomes" id="UP000886611">
    <property type="component" value="Unassembled WGS sequence"/>
</dbReference>
<keyword evidence="6 20" id="KW-0812">Transmembrane</keyword>
<dbReference type="EMBL" id="JAATIS010009265">
    <property type="protein sequence ID" value="KAG2455373.1"/>
    <property type="molecule type" value="Genomic_DNA"/>
</dbReference>
<feature type="compositionally biased region" description="Polar residues" evidence="19">
    <location>
        <begin position="558"/>
        <end position="575"/>
    </location>
</feature>
<gene>
    <name evidence="23" type="primary">Pura</name>
    <name evidence="23" type="ORF">GTO96_0007621</name>
</gene>
<dbReference type="GO" id="GO:0008083">
    <property type="term" value="F:growth factor activity"/>
    <property type="evidence" value="ECO:0007669"/>
    <property type="project" value="UniProtKB-KW"/>
</dbReference>
<feature type="chain" id="PRO_5036498276" evidence="21">
    <location>
        <begin position="23"/>
        <end position="1007"/>
    </location>
</feature>
<keyword evidence="24" id="KW-1185">Reference proteome</keyword>
<dbReference type="InterPro" id="IPR002777">
    <property type="entry name" value="PFD_beta-like"/>
</dbReference>
<keyword evidence="10" id="KW-0805">Transcription regulation</keyword>
<dbReference type="PANTHER" id="PTHR12611:SF2">
    <property type="entry name" value="TRANSCRIPTIONAL ACTIVATOR PROTEIN PUR-ALPHA"/>
    <property type="match status" value="1"/>
</dbReference>
<dbReference type="PROSITE" id="PS00022">
    <property type="entry name" value="EGF_1"/>
    <property type="match status" value="1"/>
</dbReference>
<evidence type="ECO:0000256" key="8">
    <source>
        <dbReference type="ARBA" id="ARBA00022989"/>
    </source>
</evidence>
<feature type="region of interest" description="Disordered" evidence="19">
    <location>
        <begin position="707"/>
        <end position="756"/>
    </location>
</feature>
<evidence type="ECO:0000256" key="20">
    <source>
        <dbReference type="SAM" id="Phobius"/>
    </source>
</evidence>
<evidence type="ECO:0000256" key="2">
    <source>
        <dbReference type="ARBA" id="ARBA00004167"/>
    </source>
</evidence>
<evidence type="ECO:0000256" key="9">
    <source>
        <dbReference type="ARBA" id="ARBA00022990"/>
    </source>
</evidence>
<evidence type="ECO:0000256" key="14">
    <source>
        <dbReference type="ARBA" id="ARBA00023157"/>
    </source>
</evidence>
<dbReference type="InterPro" id="IPR009053">
    <property type="entry name" value="Prefoldin"/>
</dbReference>
<feature type="disulfide bond" evidence="18">
    <location>
        <begin position="145"/>
        <end position="154"/>
    </location>
</feature>
<evidence type="ECO:0000256" key="4">
    <source>
        <dbReference type="ARBA" id="ARBA00009251"/>
    </source>
</evidence>
<feature type="region of interest" description="Disordered" evidence="19">
    <location>
        <begin position="88"/>
        <end position="117"/>
    </location>
</feature>
<keyword evidence="15" id="KW-0010">Activator</keyword>
<comment type="similarity">
    <text evidence="4">Belongs to the PUR DNA-binding protein family.</text>
</comment>
<evidence type="ECO:0000313" key="23">
    <source>
        <dbReference type="EMBL" id="KAG2455373.1"/>
    </source>
</evidence>
<evidence type="ECO:0000256" key="3">
    <source>
        <dbReference type="ARBA" id="ARBA00008045"/>
    </source>
</evidence>
<dbReference type="GO" id="GO:0006457">
    <property type="term" value="P:protein folding"/>
    <property type="evidence" value="ECO:0007669"/>
    <property type="project" value="InterPro"/>
</dbReference>
<dbReference type="SMART" id="SM00712">
    <property type="entry name" value="PUR"/>
    <property type="match status" value="3"/>
</dbReference>
<protein>
    <submittedName>
        <fullName evidence="23">PURA protein</fullName>
    </submittedName>
</protein>
<dbReference type="FunFam" id="2.10.25.10:FF:000158">
    <property type="entry name" value="proheparin-binding EGF-like growth factor"/>
    <property type="match status" value="1"/>
</dbReference>
<feature type="compositionally biased region" description="Basic residues" evidence="19">
    <location>
        <begin position="103"/>
        <end position="115"/>
    </location>
</feature>
<keyword evidence="9" id="KW-0007">Acetylation</keyword>
<dbReference type="Gene3D" id="1.10.287.370">
    <property type="match status" value="1"/>
</dbReference>
<comment type="similarity">
    <text evidence="3">Belongs to the prefoldin subunit beta family.</text>
</comment>
<evidence type="ECO:0000256" key="12">
    <source>
        <dbReference type="ARBA" id="ARBA00023125"/>
    </source>
</evidence>
<keyword evidence="8 20" id="KW-1133">Transmembrane helix</keyword>
<keyword evidence="7 21" id="KW-0732">Signal</keyword>
<reference evidence="23 24" key="1">
    <citation type="journal article" date="2021" name="Cell">
        <title>Tracing the genetic footprints of vertebrate landing in non-teleost ray-finned fishes.</title>
        <authorList>
            <person name="Bi X."/>
            <person name="Wang K."/>
            <person name="Yang L."/>
            <person name="Pan H."/>
            <person name="Jiang H."/>
            <person name="Wei Q."/>
            <person name="Fang M."/>
            <person name="Yu H."/>
            <person name="Zhu C."/>
            <person name="Cai Y."/>
            <person name="He Y."/>
            <person name="Gan X."/>
            <person name="Zeng H."/>
            <person name="Yu D."/>
            <person name="Zhu Y."/>
            <person name="Jiang H."/>
            <person name="Qiu Q."/>
            <person name="Yang H."/>
            <person name="Zhang Y.E."/>
            <person name="Wang W."/>
            <person name="Zhu M."/>
            <person name="He S."/>
            <person name="Zhang G."/>
        </authorList>
    </citation>
    <scope>NUCLEOTIDE SEQUENCE [LARGE SCALE GENOMIC DNA]</scope>
    <source>
        <strain evidence="23">Bchr_013</strain>
    </source>
</reference>
<keyword evidence="5 18" id="KW-0245">EGF-like domain</keyword>
<comment type="subcellular location">
    <subcellularLocation>
        <location evidence="2">Membrane</location>
        <topology evidence="2">Single-pass membrane protein</topology>
    </subcellularLocation>
    <subcellularLocation>
        <location evidence="1">Nucleus</location>
    </subcellularLocation>
</comment>
<dbReference type="GO" id="GO:0051082">
    <property type="term" value="F:unfolded protein binding"/>
    <property type="evidence" value="ECO:0007669"/>
    <property type="project" value="InterPro"/>
</dbReference>
<evidence type="ECO:0000256" key="19">
    <source>
        <dbReference type="SAM" id="MobiDB-lite"/>
    </source>
</evidence>
<proteinExistence type="inferred from homology"/>
<dbReference type="AlphaFoldDB" id="A0A8X7WR51"/>
<keyword evidence="12" id="KW-0238">DNA-binding</keyword>
<keyword evidence="13 20" id="KW-0472">Membrane</keyword>
<evidence type="ECO:0000256" key="21">
    <source>
        <dbReference type="SAM" id="SignalP"/>
    </source>
</evidence>
<feature type="compositionally biased region" description="Gly residues" evidence="19">
    <location>
        <begin position="731"/>
        <end position="753"/>
    </location>
</feature>
<dbReference type="PANTHER" id="PTHR12611">
    <property type="entry name" value="PUR-TRANSCRIPTIONAL ACTIVATOR"/>
    <property type="match status" value="1"/>
</dbReference>
<dbReference type="PROSITE" id="PS50026">
    <property type="entry name" value="EGF_3"/>
    <property type="match status" value="1"/>
</dbReference>
<dbReference type="FunFam" id="3.30.2450.30:FF:000001">
    <property type="entry name" value="Purine-rich element binding protein A"/>
    <property type="match status" value="1"/>
</dbReference>
<comment type="caution">
    <text evidence="23">The sequence shown here is derived from an EMBL/GenBank/DDBJ whole genome shotgun (WGS) entry which is preliminary data.</text>
</comment>
<dbReference type="CDD" id="cd23164">
    <property type="entry name" value="Prefoldin_1"/>
    <property type="match status" value="1"/>
</dbReference>
<keyword evidence="16" id="KW-0804">Transcription</keyword>
<accession>A0A8X7WR51</accession>
<evidence type="ECO:0000256" key="10">
    <source>
        <dbReference type="ARBA" id="ARBA00023015"/>
    </source>
</evidence>
<evidence type="ECO:0000256" key="17">
    <source>
        <dbReference type="ARBA" id="ARBA00023242"/>
    </source>
</evidence>
<dbReference type="Gene3D" id="3.10.450.700">
    <property type="match status" value="1"/>
</dbReference>
<dbReference type="SUPFAM" id="SSF57196">
    <property type="entry name" value="EGF/Laminin"/>
    <property type="match status" value="1"/>
</dbReference>
<dbReference type="PROSITE" id="PS01186">
    <property type="entry name" value="EGF_2"/>
    <property type="match status" value="1"/>
</dbReference>
<dbReference type="SUPFAM" id="SSF46579">
    <property type="entry name" value="Prefoldin"/>
    <property type="match status" value="1"/>
</dbReference>
<feature type="signal peptide" evidence="21">
    <location>
        <begin position="1"/>
        <end position="22"/>
    </location>
</feature>
<dbReference type="Gene3D" id="2.10.25.10">
    <property type="entry name" value="Laminin"/>
    <property type="match status" value="1"/>
</dbReference>
<dbReference type="InterPro" id="IPR006628">
    <property type="entry name" value="PUR-bd_fam"/>
</dbReference>
<feature type="transmembrane region" description="Helical" evidence="20">
    <location>
        <begin position="173"/>
        <end position="195"/>
    </location>
</feature>
<evidence type="ECO:0000256" key="15">
    <source>
        <dbReference type="ARBA" id="ARBA00023159"/>
    </source>
</evidence>
<keyword evidence="17" id="KW-0539">Nucleus</keyword>
<name>A0A8X7WR51_POLSE</name>
<keyword evidence="11" id="KW-0339">Growth factor</keyword>
<feature type="region of interest" description="Disordered" evidence="19">
    <location>
        <begin position="544"/>
        <end position="575"/>
    </location>
</feature>
<organism evidence="23 24">
    <name type="scientific">Polypterus senegalus</name>
    <name type="common">Senegal bichir</name>
    <dbReference type="NCBI Taxonomy" id="55291"/>
    <lineage>
        <taxon>Eukaryota</taxon>
        <taxon>Metazoa</taxon>
        <taxon>Chordata</taxon>
        <taxon>Craniata</taxon>
        <taxon>Vertebrata</taxon>
        <taxon>Euteleostomi</taxon>
        <taxon>Actinopterygii</taxon>
        <taxon>Polypteriformes</taxon>
        <taxon>Polypteridae</taxon>
        <taxon>Polypterus</taxon>
    </lineage>
</organism>
<evidence type="ECO:0000256" key="13">
    <source>
        <dbReference type="ARBA" id="ARBA00023136"/>
    </source>
</evidence>
<dbReference type="GO" id="GO:0000981">
    <property type="term" value="F:DNA-binding transcription factor activity, RNA polymerase II-specific"/>
    <property type="evidence" value="ECO:0007669"/>
    <property type="project" value="TreeGrafter"/>
</dbReference>
<evidence type="ECO:0000256" key="16">
    <source>
        <dbReference type="ARBA" id="ARBA00023163"/>
    </source>
</evidence>
<feature type="compositionally biased region" description="Basic and acidic residues" evidence="19">
    <location>
        <begin position="712"/>
        <end position="729"/>
    </location>
</feature>
<dbReference type="GO" id="GO:0000977">
    <property type="term" value="F:RNA polymerase II transcription regulatory region sequence-specific DNA binding"/>
    <property type="evidence" value="ECO:0007669"/>
    <property type="project" value="InterPro"/>
</dbReference>
<dbReference type="Pfam" id="PF01920">
    <property type="entry name" value="Prefoldin_2"/>
    <property type="match status" value="1"/>
</dbReference>
<evidence type="ECO:0000256" key="18">
    <source>
        <dbReference type="PROSITE-ProRule" id="PRU00076"/>
    </source>
</evidence>
<evidence type="ECO:0000256" key="11">
    <source>
        <dbReference type="ARBA" id="ARBA00023030"/>
    </source>
</evidence>
<feature type="non-terminal residue" evidence="23">
    <location>
        <position position="1"/>
    </location>
</feature>
<evidence type="ECO:0000259" key="22">
    <source>
        <dbReference type="PROSITE" id="PS50026"/>
    </source>
</evidence>
<evidence type="ECO:0000256" key="5">
    <source>
        <dbReference type="ARBA" id="ARBA00022536"/>
    </source>
</evidence>
<feature type="non-terminal residue" evidence="23">
    <location>
        <position position="1007"/>
    </location>
</feature>
<dbReference type="InterPro" id="IPR000742">
    <property type="entry name" value="EGF"/>
</dbReference>
<feature type="region of interest" description="Disordered" evidence="19">
    <location>
        <begin position="983"/>
        <end position="1007"/>
    </location>
</feature>
<keyword evidence="14 18" id="KW-1015">Disulfide bond</keyword>
<evidence type="ECO:0000256" key="7">
    <source>
        <dbReference type="ARBA" id="ARBA00022729"/>
    </source>
</evidence>
<sequence length="1007" mass="111160">MKIIEVVLLLLQAAGFVCKVGGAAVEWQHSEKSPQIDNRNGKDFLSSGNIVDENYDYDYDYGDVEDEDETTSGDYHIELPRVAFSSKPKDLSVPLPLEQDRKPKGKGRKKGKGKKRDPCLRKFKDFCIHGECRYLRDLRAPSCICEEGFIGERCHLFSLPVVNNRNSYDRTTALAVVAVVLSSLCLIVIAALLTLRGLPGIILTNLYTSFEGWTFQCFENLVKASWNASFRWSSTDHSSPLSYAHLIQQLIRFGSRALCFCSSVHQAFAELQAKVIDTQQKVKLADLQIEQLNRMKKHAHLTDSEIGSLPEETRMYEGVGRMFILQPKKVIHSQLVEKQKGADEKIKELEINVVPRDGENYFILSKADEELWEAYLGFYAGWATASVATNSTLVTPESETTSQSQGAEDTLAAVTNNSISVNQTSSASSWWSNTTNGYVSIFKETSAKPLLNSTENVTSLAYSSTTPFIENTTWDERNKTSGWVNTSTSTTTAVMSIYTQTPTANSSLTGKTTSKEYTTTNKISETPYYTTKKQSLVFSITSLSSSKVGDPRSPNKGRASTGQSDDLPSSGTKSSDPAPAIAIGAVLIVLCLLVAALAWKKSPHLEPVPVIQYIRHNVPPDIKSEPDMAVQYVTQRMEKISAISGHENHSVKEANDKNRLGEGARCVESAIFTIAVEGFSGSDDVISHPSIGFKDLARTTAWLAGGGVAAGRQRERRQAGSIMADRDSGSEQGGAATGPGAGSLHPGAGGVGSASGLQHETQELASKRVDIQNKRFYLDVKQNAKGRFLKIAEVGAGGNKSRLTLSMSVAVEFRDYLGDFIEHYAQLGPSNPDMAQDEPRRALKSEFLVRENRKYYMDLKENQRGRFLRIRQTVNRGPGLGSTQGQTIALPAQGLIEFRDALAKLIDDYGVEEEPAELPEGTSLTVDNKRFFFDVGSNKYGVFMRVSEVKPTYRNSITVPYKVWAKFGNTFCKYSEEMKKIQEKQKEKRASELQQQQEVHGDDGDED</sequence>